<sequence>MRTRTLSKLHISPPPLPIACCPDPDKPRECRAIPVITRLHHEDRLPNFTEVFGAPSPDGLGDCHEVSLALMVDLIAAGCSDGWQWVTGTHRMHRPPLLHSWLEFDGWAVDVANGKVLVMEAAMYRSMTKAHGLTRRNAQQTRDHLETLLLAAPRG</sequence>
<dbReference type="AlphaFoldDB" id="A0A150S5S0"/>
<comment type="caution">
    <text evidence="1">The sequence shown here is derived from an EMBL/GenBank/DDBJ whole genome shotgun (WGS) entry which is preliminary data.</text>
</comment>
<protein>
    <submittedName>
        <fullName evidence="1">Uncharacterized protein</fullName>
    </submittedName>
</protein>
<accession>A0A150S5S0</accession>
<reference evidence="1 2" key="1">
    <citation type="submission" date="2014-02" db="EMBL/GenBank/DDBJ databases">
        <title>The small core and large imbalanced accessory genome model reveals a collaborative survival strategy of Sorangium cellulosum strains in nature.</title>
        <authorList>
            <person name="Han K."/>
            <person name="Peng R."/>
            <person name="Blom J."/>
            <person name="Li Y.-Z."/>
        </authorList>
    </citation>
    <scope>NUCLEOTIDE SEQUENCE [LARGE SCALE GENOMIC DNA]</scope>
    <source>
        <strain evidence="1 2">So0149</strain>
    </source>
</reference>
<proteinExistence type="predicted"/>
<organism evidence="1 2">
    <name type="scientific">Sorangium cellulosum</name>
    <name type="common">Polyangium cellulosum</name>
    <dbReference type="NCBI Taxonomy" id="56"/>
    <lineage>
        <taxon>Bacteria</taxon>
        <taxon>Pseudomonadati</taxon>
        <taxon>Myxococcota</taxon>
        <taxon>Polyangia</taxon>
        <taxon>Polyangiales</taxon>
        <taxon>Polyangiaceae</taxon>
        <taxon>Sorangium</taxon>
    </lineage>
</organism>
<evidence type="ECO:0000313" key="1">
    <source>
        <dbReference type="EMBL" id="KYF89261.1"/>
    </source>
</evidence>
<dbReference type="EMBL" id="JEMC01002261">
    <property type="protein sequence ID" value="KYF89261.1"/>
    <property type="molecule type" value="Genomic_DNA"/>
</dbReference>
<evidence type="ECO:0000313" key="2">
    <source>
        <dbReference type="Proteomes" id="UP000075515"/>
    </source>
</evidence>
<dbReference type="Proteomes" id="UP000075515">
    <property type="component" value="Unassembled WGS sequence"/>
</dbReference>
<gene>
    <name evidence="1" type="ORF">BE18_22780</name>
</gene>
<name>A0A150S5S0_SORCE</name>